<dbReference type="EMBL" id="JAQQBZ010000029">
    <property type="protein sequence ID" value="MFM0597254.1"/>
    <property type="molecule type" value="Genomic_DNA"/>
</dbReference>
<dbReference type="PROSITE" id="PS51354">
    <property type="entry name" value="GLUTAREDOXIN_2"/>
    <property type="match status" value="1"/>
</dbReference>
<comment type="caution">
    <text evidence="2">The sequence shown here is derived from an EMBL/GenBank/DDBJ whole genome shotgun (WGS) entry which is preliminary data.</text>
</comment>
<dbReference type="InterPro" id="IPR012336">
    <property type="entry name" value="Thioredoxin-like_fold"/>
</dbReference>
<evidence type="ECO:0000259" key="1">
    <source>
        <dbReference type="Pfam" id="PF13192"/>
    </source>
</evidence>
<dbReference type="Gene3D" id="3.40.30.10">
    <property type="entry name" value="Glutaredoxin"/>
    <property type="match status" value="1"/>
</dbReference>
<dbReference type="RefSeq" id="WP_408217898.1">
    <property type="nucleotide sequence ID" value="NZ_JAQQBZ010000029.1"/>
</dbReference>
<name>A0ABW9DGU7_9BURK</name>
<evidence type="ECO:0000313" key="3">
    <source>
        <dbReference type="Proteomes" id="UP001629367"/>
    </source>
</evidence>
<organism evidence="2 3">
    <name type="scientific">Paraburkholderia dilworthii</name>
    <dbReference type="NCBI Taxonomy" id="948106"/>
    <lineage>
        <taxon>Bacteria</taxon>
        <taxon>Pseudomonadati</taxon>
        <taxon>Pseudomonadota</taxon>
        <taxon>Betaproteobacteria</taxon>
        <taxon>Burkholderiales</taxon>
        <taxon>Burkholderiaceae</taxon>
        <taxon>Paraburkholderia</taxon>
    </lineage>
</organism>
<gene>
    <name evidence="2" type="ORF">PQQ68_29900</name>
</gene>
<dbReference type="Proteomes" id="UP001629367">
    <property type="component" value="Unassembled WGS sequence"/>
</dbReference>
<proteinExistence type="predicted"/>
<accession>A0ABW9DGU7</accession>
<protein>
    <submittedName>
        <fullName evidence="2">Thioredoxin family protein</fullName>
    </submittedName>
</protein>
<keyword evidence="3" id="KW-1185">Reference proteome</keyword>
<dbReference type="Pfam" id="PF13192">
    <property type="entry name" value="Thioredoxin_3"/>
    <property type="match status" value="1"/>
</dbReference>
<reference evidence="2 3" key="1">
    <citation type="journal article" date="2024" name="Chem. Sci.">
        <title>Discovery of megapolipeptins by genome mining of a Burkholderiales bacteria collection.</title>
        <authorList>
            <person name="Paulo B.S."/>
            <person name="Recchia M.J.J."/>
            <person name="Lee S."/>
            <person name="Fergusson C.H."/>
            <person name="Romanowski S.B."/>
            <person name="Hernandez A."/>
            <person name="Krull N."/>
            <person name="Liu D.Y."/>
            <person name="Cavanagh H."/>
            <person name="Bos A."/>
            <person name="Gray C.A."/>
            <person name="Murphy B.T."/>
            <person name="Linington R.G."/>
            <person name="Eustaquio A.S."/>
        </authorList>
    </citation>
    <scope>NUCLEOTIDE SEQUENCE [LARGE SCALE GENOMIC DNA]</scope>
    <source>
        <strain evidence="2 3">RL17-335-BIF-A</strain>
    </source>
</reference>
<sequence>MKVELFYTPGCSRCTAVQAELKVVAERAVHHLVWRDVDALEELDYAVELGVLTLPAIAIDGKLVFSSLPTPNQLREALTRVTGAA</sequence>
<dbReference type="SUPFAM" id="SSF52833">
    <property type="entry name" value="Thioredoxin-like"/>
    <property type="match status" value="1"/>
</dbReference>
<dbReference type="InterPro" id="IPR036249">
    <property type="entry name" value="Thioredoxin-like_sf"/>
</dbReference>
<feature type="domain" description="Thioredoxin-like fold" evidence="1">
    <location>
        <begin position="1"/>
        <end position="78"/>
    </location>
</feature>
<evidence type="ECO:0000313" key="2">
    <source>
        <dbReference type="EMBL" id="MFM0597254.1"/>
    </source>
</evidence>